<dbReference type="EMBL" id="MEWR01000008">
    <property type="protein sequence ID" value="OGC82289.1"/>
    <property type="molecule type" value="Genomic_DNA"/>
</dbReference>
<comment type="caution">
    <text evidence="2">The sequence shown here is derived from an EMBL/GenBank/DDBJ whole genome shotgun (WGS) entry which is preliminary data.</text>
</comment>
<accession>A0A1F4XKW2</accession>
<evidence type="ECO:0000256" key="1">
    <source>
        <dbReference type="SAM" id="MobiDB-lite"/>
    </source>
</evidence>
<gene>
    <name evidence="2" type="ORF">A2V81_02010</name>
</gene>
<protein>
    <submittedName>
        <fullName evidence="2">Uncharacterized protein</fullName>
    </submittedName>
</protein>
<proteinExistence type="predicted"/>
<sequence>MPELESPINIEKGEEGPGKKPEEGEIPAGVLEKAREYGVQPSQWQQYGQQIQQEYDRIVKAVMSEYQLLDKVEQEKIIHALQSGDDSALDQVLATVQSSVKEQDRALPGVMNNLKKVAAKKILEQYGERGM</sequence>
<dbReference type="Proteomes" id="UP000177614">
    <property type="component" value="Unassembled WGS sequence"/>
</dbReference>
<feature type="region of interest" description="Disordered" evidence="1">
    <location>
        <begin position="1"/>
        <end position="25"/>
    </location>
</feature>
<evidence type="ECO:0000313" key="3">
    <source>
        <dbReference type="Proteomes" id="UP000177614"/>
    </source>
</evidence>
<organism evidence="2 3">
    <name type="scientific">Candidatus Abawacabacteria bacterium RBG_16_42_10</name>
    <dbReference type="NCBI Taxonomy" id="1817814"/>
    <lineage>
        <taxon>Bacteria</taxon>
        <taxon>Candidatus Abawacaibacteriota</taxon>
    </lineage>
</organism>
<feature type="compositionally biased region" description="Basic and acidic residues" evidence="1">
    <location>
        <begin position="11"/>
        <end position="23"/>
    </location>
</feature>
<reference evidence="2 3" key="1">
    <citation type="journal article" date="2016" name="Nat. Commun.">
        <title>Thousands of microbial genomes shed light on interconnected biogeochemical processes in an aquifer system.</title>
        <authorList>
            <person name="Anantharaman K."/>
            <person name="Brown C.T."/>
            <person name="Hug L.A."/>
            <person name="Sharon I."/>
            <person name="Castelle C.J."/>
            <person name="Probst A.J."/>
            <person name="Thomas B.C."/>
            <person name="Singh A."/>
            <person name="Wilkins M.J."/>
            <person name="Karaoz U."/>
            <person name="Brodie E.L."/>
            <person name="Williams K.H."/>
            <person name="Hubbard S.S."/>
            <person name="Banfield J.F."/>
        </authorList>
    </citation>
    <scope>NUCLEOTIDE SEQUENCE [LARGE SCALE GENOMIC DNA]</scope>
</reference>
<name>A0A1F4XKW2_9BACT</name>
<evidence type="ECO:0000313" key="2">
    <source>
        <dbReference type="EMBL" id="OGC82289.1"/>
    </source>
</evidence>
<dbReference type="STRING" id="1817814.A2V81_02010"/>
<dbReference type="AlphaFoldDB" id="A0A1F4XKW2"/>